<name>A0A512HRP8_9ACTN</name>
<keyword evidence="4" id="KW-1185">Reference proteome</keyword>
<comment type="caution">
    <text evidence="3">The sequence shown here is derived from an EMBL/GenBank/DDBJ whole genome shotgun (WGS) entry which is preliminary data.</text>
</comment>
<evidence type="ECO:0000313" key="3">
    <source>
        <dbReference type="EMBL" id="GEO88129.1"/>
    </source>
</evidence>
<accession>A0A512HRP8</accession>
<reference evidence="3 4" key="1">
    <citation type="submission" date="2019-07" db="EMBL/GenBank/DDBJ databases">
        <title>Whole genome shotgun sequence of Aeromicrobium flavum NBRC 107625.</title>
        <authorList>
            <person name="Hosoyama A."/>
            <person name="Uohara A."/>
            <person name="Ohji S."/>
            <person name="Ichikawa N."/>
        </authorList>
    </citation>
    <scope>NUCLEOTIDE SEQUENCE [LARGE SCALE GENOMIC DNA]</scope>
    <source>
        <strain evidence="3 4">NBRC 107625</strain>
    </source>
</reference>
<keyword evidence="2" id="KW-0472">Membrane</keyword>
<dbReference type="RefSeq" id="WP_186813777.1">
    <property type="nucleotide sequence ID" value="NZ_BAAAYQ010000001.1"/>
</dbReference>
<dbReference type="AlphaFoldDB" id="A0A512HRP8"/>
<sequence length="50" mass="5485">MSDRDEDKERDFPGYLWRPGSSPQDNSLLLVVAVVIALVIIGVVPLSFLG</sequence>
<keyword evidence="2" id="KW-0812">Transmembrane</keyword>
<proteinExistence type="predicted"/>
<evidence type="ECO:0000313" key="4">
    <source>
        <dbReference type="Proteomes" id="UP000321769"/>
    </source>
</evidence>
<feature type="compositionally biased region" description="Basic and acidic residues" evidence="1">
    <location>
        <begin position="1"/>
        <end position="12"/>
    </location>
</feature>
<dbReference type="EMBL" id="BJZQ01000001">
    <property type="protein sequence ID" value="GEO88129.1"/>
    <property type="molecule type" value="Genomic_DNA"/>
</dbReference>
<feature type="transmembrane region" description="Helical" evidence="2">
    <location>
        <begin position="28"/>
        <end position="49"/>
    </location>
</feature>
<protein>
    <submittedName>
        <fullName evidence="3">Uncharacterized protein</fullName>
    </submittedName>
</protein>
<dbReference type="Proteomes" id="UP000321769">
    <property type="component" value="Unassembled WGS sequence"/>
</dbReference>
<evidence type="ECO:0000256" key="2">
    <source>
        <dbReference type="SAM" id="Phobius"/>
    </source>
</evidence>
<keyword evidence="2" id="KW-1133">Transmembrane helix</keyword>
<evidence type="ECO:0000256" key="1">
    <source>
        <dbReference type="SAM" id="MobiDB-lite"/>
    </source>
</evidence>
<gene>
    <name evidence="3" type="ORF">AFL01nite_04560</name>
</gene>
<feature type="region of interest" description="Disordered" evidence="1">
    <location>
        <begin position="1"/>
        <end position="24"/>
    </location>
</feature>
<organism evidence="3 4">
    <name type="scientific">Aeromicrobium flavum</name>
    <dbReference type="NCBI Taxonomy" id="416568"/>
    <lineage>
        <taxon>Bacteria</taxon>
        <taxon>Bacillati</taxon>
        <taxon>Actinomycetota</taxon>
        <taxon>Actinomycetes</taxon>
        <taxon>Propionibacteriales</taxon>
        <taxon>Nocardioidaceae</taxon>
        <taxon>Aeromicrobium</taxon>
    </lineage>
</organism>